<comment type="caution">
    <text evidence="2">The sequence shown here is derived from an EMBL/GenBank/DDBJ whole genome shotgun (WGS) entry which is preliminary data.</text>
</comment>
<organism evidence="2 3">
    <name type="scientific">Abeliophyllum distichum</name>
    <dbReference type="NCBI Taxonomy" id="126358"/>
    <lineage>
        <taxon>Eukaryota</taxon>
        <taxon>Viridiplantae</taxon>
        <taxon>Streptophyta</taxon>
        <taxon>Embryophyta</taxon>
        <taxon>Tracheophyta</taxon>
        <taxon>Spermatophyta</taxon>
        <taxon>Magnoliopsida</taxon>
        <taxon>eudicotyledons</taxon>
        <taxon>Gunneridae</taxon>
        <taxon>Pentapetalae</taxon>
        <taxon>asterids</taxon>
        <taxon>lamiids</taxon>
        <taxon>Lamiales</taxon>
        <taxon>Oleaceae</taxon>
        <taxon>Forsythieae</taxon>
        <taxon>Abeliophyllum</taxon>
    </lineage>
</organism>
<feature type="compositionally biased region" description="Polar residues" evidence="1">
    <location>
        <begin position="106"/>
        <end position="119"/>
    </location>
</feature>
<name>A0ABD1V5W9_9LAMI</name>
<feature type="region of interest" description="Disordered" evidence="1">
    <location>
        <begin position="1"/>
        <end position="24"/>
    </location>
</feature>
<evidence type="ECO:0000313" key="3">
    <source>
        <dbReference type="Proteomes" id="UP001604336"/>
    </source>
</evidence>
<accession>A0ABD1V5W9</accession>
<sequence>MTNSLIIEEEKTRQPHEKSKEEVSKESAELSKVWSPNPVKAYVPPILFPHRLQKNKLDKQFEKFLEVFKKLYINIPFADALAQMPLYLKFMKEMLSKKRKPDENETVSLTEECSSYSTK</sequence>
<feature type="compositionally biased region" description="Basic and acidic residues" evidence="1">
    <location>
        <begin position="8"/>
        <end position="24"/>
    </location>
</feature>
<protein>
    <submittedName>
        <fullName evidence="2">Uncharacterized protein</fullName>
    </submittedName>
</protein>
<evidence type="ECO:0000313" key="2">
    <source>
        <dbReference type="EMBL" id="KAL2532734.1"/>
    </source>
</evidence>
<dbReference type="Proteomes" id="UP001604336">
    <property type="component" value="Unassembled WGS sequence"/>
</dbReference>
<gene>
    <name evidence="2" type="ORF">Adt_06085</name>
</gene>
<feature type="region of interest" description="Disordered" evidence="1">
    <location>
        <begin position="97"/>
        <end position="119"/>
    </location>
</feature>
<evidence type="ECO:0000256" key="1">
    <source>
        <dbReference type="SAM" id="MobiDB-lite"/>
    </source>
</evidence>
<keyword evidence="3" id="KW-1185">Reference proteome</keyword>
<dbReference type="EMBL" id="JBFOLK010000002">
    <property type="protein sequence ID" value="KAL2532734.1"/>
    <property type="molecule type" value="Genomic_DNA"/>
</dbReference>
<proteinExistence type="predicted"/>
<dbReference type="AlphaFoldDB" id="A0ABD1V5W9"/>
<reference evidence="3" key="1">
    <citation type="submission" date="2024-07" db="EMBL/GenBank/DDBJ databases">
        <title>Two chromosome-level genome assemblies of Korean endemic species Abeliophyllum distichum and Forsythia ovata (Oleaceae).</title>
        <authorList>
            <person name="Jang H."/>
        </authorList>
    </citation>
    <scope>NUCLEOTIDE SEQUENCE [LARGE SCALE GENOMIC DNA]</scope>
</reference>